<evidence type="ECO:0000313" key="2">
    <source>
        <dbReference type="EMBL" id="GAA5484000.1"/>
    </source>
</evidence>
<protein>
    <recommendedName>
        <fullName evidence="4">Replication initiator protein A</fullName>
    </recommendedName>
</protein>
<keyword evidence="3" id="KW-1185">Reference proteome</keyword>
<proteinExistence type="predicted"/>
<name>A0ABP9URX5_9BACT</name>
<accession>A0ABP9URX5</accession>
<organism evidence="2 3">
    <name type="scientific">Haloferula sargassicola</name>
    <dbReference type="NCBI Taxonomy" id="490096"/>
    <lineage>
        <taxon>Bacteria</taxon>
        <taxon>Pseudomonadati</taxon>
        <taxon>Verrucomicrobiota</taxon>
        <taxon>Verrucomicrobiia</taxon>
        <taxon>Verrucomicrobiales</taxon>
        <taxon>Verrucomicrobiaceae</taxon>
        <taxon>Haloferula</taxon>
    </lineage>
</organism>
<evidence type="ECO:0000256" key="1">
    <source>
        <dbReference type="SAM" id="MobiDB-lite"/>
    </source>
</evidence>
<evidence type="ECO:0008006" key="4">
    <source>
        <dbReference type="Google" id="ProtNLM"/>
    </source>
</evidence>
<gene>
    <name evidence="2" type="ORF">Hsar01_03238</name>
</gene>
<feature type="region of interest" description="Disordered" evidence="1">
    <location>
        <begin position="370"/>
        <end position="390"/>
    </location>
</feature>
<dbReference type="InterPro" id="IPR018777">
    <property type="entry name" value="Replication_initiator_prot_A"/>
</dbReference>
<sequence>MVFFSLFSMSTSKKAEDQLRLFTDDQLEVYEKGKDELTLAEFPLGLAGKDPTRKGKTAVSYQDLIRDSSTGAPITRTVTIQGSEEFGLPTYYDEEILFGVLQLTNLHRTGDEWPKQVRFSRYHLAKILGLKTDGRTYRRIWDSLHRLANTTYNFRFSFFDKQDEEWRPSVVITFIQTLVVHGGPIPGKNGEVTIRWNDDIHRNFQAGYLRNINFTEYRAIGLPLAKALYRYLGKHFHRRSRLKFDLKVFAYEKLGLSRAHNVGQIKAALAPAIERLENHGFIKPASKSERYKKMGVGRWDIIFEKMTPQTSFPMEVSPATVAEAKLIELGVSPGVASQLVTEFPEEVIDRKIDEFNFAVARGKGPERNPGGWLAKSIRESWNPPEDYKTPEEREAAEREREAKETAKKQAAQEKRMKEVQLAQVQAIRNEWIRKVKSSMPHDELEALKEKVIAEQGGDEFAQQLWVPLVEAHIAEVLEREGKIPKLPADDPK</sequence>
<dbReference type="EMBL" id="BAABRI010000019">
    <property type="protein sequence ID" value="GAA5484000.1"/>
    <property type="molecule type" value="Genomic_DNA"/>
</dbReference>
<comment type="caution">
    <text evidence="2">The sequence shown here is derived from an EMBL/GenBank/DDBJ whole genome shotgun (WGS) entry which is preliminary data.</text>
</comment>
<evidence type="ECO:0000313" key="3">
    <source>
        <dbReference type="Proteomes" id="UP001476282"/>
    </source>
</evidence>
<dbReference type="Pfam" id="PF10134">
    <property type="entry name" value="RPA"/>
    <property type="match status" value="1"/>
</dbReference>
<reference evidence="2 3" key="1">
    <citation type="submission" date="2024-02" db="EMBL/GenBank/DDBJ databases">
        <title>Haloferula sargassicola NBRC 104335.</title>
        <authorList>
            <person name="Ichikawa N."/>
            <person name="Katano-Makiyama Y."/>
            <person name="Hidaka K."/>
        </authorList>
    </citation>
    <scope>NUCLEOTIDE SEQUENCE [LARGE SCALE GENOMIC DNA]</scope>
    <source>
        <strain evidence="2 3">NBRC 104335</strain>
    </source>
</reference>
<dbReference type="Proteomes" id="UP001476282">
    <property type="component" value="Unassembled WGS sequence"/>
</dbReference>